<feature type="non-terminal residue" evidence="1">
    <location>
        <position position="323"/>
    </location>
</feature>
<feature type="non-terminal residue" evidence="1">
    <location>
        <position position="1"/>
    </location>
</feature>
<dbReference type="AlphaFoldDB" id="A0A382RAD4"/>
<dbReference type="PANTHER" id="PTHR33546:SF1">
    <property type="entry name" value="LARGE, MULTIFUNCTIONAL SECRETED PROTEIN"/>
    <property type="match status" value="1"/>
</dbReference>
<proteinExistence type="predicted"/>
<name>A0A382RAD4_9ZZZZ</name>
<sequence length="323" mass="36114">LDWSWGKIHAVHIIPNGSSYTATKETFITGSPLPVTDAIIHPDDGAMYFTIGGRRVQSGLYRVTYVGKESTALVKHKPNVNELARLRHRLEQFHGRQHSDALNAAWPHLDHPDRFVRWAAITAVQHQPLAKWKDRALNEKNSNQRVAALLGLCKVAAADSANGKPNVPVDKQLAAAVYGQLAEVKWDNLDHTGKLVLVRAYQIALVRFGDPNTRAVKMIIAQLEPQFPAPVFEQNWLLCETLAYLQVPSTAATGIKLLQVAATQEEQIEYARSLRMLKAGWTTELRTTYLNWFLKAANYRGGRSFSKFIEFIRRDAVASLSAA</sequence>
<gene>
    <name evidence="1" type="ORF">METZ01_LOCUS346999</name>
</gene>
<protein>
    <submittedName>
        <fullName evidence="1">Uncharacterized protein</fullName>
    </submittedName>
</protein>
<evidence type="ECO:0000313" key="1">
    <source>
        <dbReference type="EMBL" id="SVC94145.1"/>
    </source>
</evidence>
<dbReference type="EMBL" id="UINC01119964">
    <property type="protein sequence ID" value="SVC94145.1"/>
    <property type="molecule type" value="Genomic_DNA"/>
</dbReference>
<accession>A0A382RAD4</accession>
<organism evidence="1">
    <name type="scientific">marine metagenome</name>
    <dbReference type="NCBI Taxonomy" id="408172"/>
    <lineage>
        <taxon>unclassified sequences</taxon>
        <taxon>metagenomes</taxon>
        <taxon>ecological metagenomes</taxon>
    </lineage>
</organism>
<dbReference type="PANTHER" id="PTHR33546">
    <property type="entry name" value="LARGE, MULTIFUNCTIONAL SECRETED PROTEIN-RELATED"/>
    <property type="match status" value="1"/>
</dbReference>
<reference evidence="1" key="1">
    <citation type="submission" date="2018-05" db="EMBL/GenBank/DDBJ databases">
        <authorList>
            <person name="Lanie J.A."/>
            <person name="Ng W.-L."/>
            <person name="Kazmierczak K.M."/>
            <person name="Andrzejewski T.M."/>
            <person name="Davidsen T.M."/>
            <person name="Wayne K.J."/>
            <person name="Tettelin H."/>
            <person name="Glass J.I."/>
            <person name="Rusch D."/>
            <person name="Podicherti R."/>
            <person name="Tsui H.-C.T."/>
            <person name="Winkler M.E."/>
        </authorList>
    </citation>
    <scope>NUCLEOTIDE SEQUENCE</scope>
</reference>